<evidence type="ECO:0000256" key="1">
    <source>
        <dbReference type="SAM" id="Coils"/>
    </source>
</evidence>
<feature type="coiled-coil region" evidence="1">
    <location>
        <begin position="290"/>
        <end position="317"/>
    </location>
</feature>
<feature type="compositionally biased region" description="Polar residues" evidence="2">
    <location>
        <begin position="1238"/>
        <end position="1248"/>
    </location>
</feature>
<feature type="compositionally biased region" description="Basic and acidic residues" evidence="2">
    <location>
        <begin position="260"/>
        <end position="274"/>
    </location>
</feature>
<feature type="region of interest" description="Disordered" evidence="2">
    <location>
        <begin position="1226"/>
        <end position="1283"/>
    </location>
</feature>
<dbReference type="PANTHER" id="PTHR45615">
    <property type="entry name" value="MYOSIN HEAVY CHAIN, NON-MUSCLE"/>
    <property type="match status" value="1"/>
</dbReference>
<dbReference type="GO" id="GO:0005737">
    <property type="term" value="C:cytoplasm"/>
    <property type="evidence" value="ECO:0007669"/>
    <property type="project" value="TreeGrafter"/>
</dbReference>
<feature type="region of interest" description="Disordered" evidence="2">
    <location>
        <begin position="948"/>
        <end position="979"/>
    </location>
</feature>
<dbReference type="PANTHER" id="PTHR45615:SF40">
    <property type="entry name" value="MYOSIN HEAVY CHAIN, NON-MUSCLE"/>
    <property type="match status" value="1"/>
</dbReference>
<dbReference type="VEuPathDB" id="TriTrypDB:TcIL3000_9_210"/>
<feature type="region of interest" description="Disordered" evidence="2">
    <location>
        <begin position="259"/>
        <end position="290"/>
    </location>
</feature>
<feature type="region of interest" description="Disordered" evidence="2">
    <location>
        <begin position="1119"/>
        <end position="1140"/>
    </location>
</feature>
<evidence type="ECO:0000256" key="2">
    <source>
        <dbReference type="SAM" id="MobiDB-lite"/>
    </source>
</evidence>
<keyword evidence="1" id="KW-0175">Coiled coil</keyword>
<feature type="coiled-coil region" evidence="1">
    <location>
        <begin position="726"/>
        <end position="820"/>
    </location>
</feature>
<feature type="compositionally biased region" description="Low complexity" evidence="2">
    <location>
        <begin position="280"/>
        <end position="289"/>
    </location>
</feature>
<feature type="compositionally biased region" description="Basic and acidic residues" evidence="2">
    <location>
        <begin position="955"/>
        <end position="978"/>
    </location>
</feature>
<name>G0UTB4_TRYCI</name>
<evidence type="ECO:0000313" key="3">
    <source>
        <dbReference type="EMBL" id="CCC92628.1"/>
    </source>
</evidence>
<dbReference type="EMBL" id="HE575322">
    <property type="protein sequence ID" value="CCC92628.1"/>
    <property type="molecule type" value="Genomic_DNA"/>
</dbReference>
<gene>
    <name evidence="3" type="ORF">TCIL3000_9_210</name>
</gene>
<dbReference type="GO" id="GO:0000146">
    <property type="term" value="F:microfilament motor activity"/>
    <property type="evidence" value="ECO:0007669"/>
    <property type="project" value="TreeGrafter"/>
</dbReference>
<feature type="coiled-coil region" evidence="1">
    <location>
        <begin position="647"/>
        <end position="681"/>
    </location>
</feature>
<dbReference type="GO" id="GO:0051015">
    <property type="term" value="F:actin filament binding"/>
    <property type="evidence" value="ECO:0007669"/>
    <property type="project" value="TreeGrafter"/>
</dbReference>
<feature type="coiled-coil region" evidence="1">
    <location>
        <begin position="424"/>
        <end position="618"/>
    </location>
</feature>
<reference evidence="3" key="1">
    <citation type="journal article" date="2012" name="Proc. Natl. Acad. Sci. U.S.A.">
        <title>Antigenic diversity is generated by distinct evolutionary mechanisms in African trypanosome species.</title>
        <authorList>
            <person name="Jackson A.P."/>
            <person name="Berry A."/>
            <person name="Aslett M."/>
            <person name="Allison H.C."/>
            <person name="Burton P."/>
            <person name="Vavrova-Anderson J."/>
            <person name="Brown R."/>
            <person name="Browne H."/>
            <person name="Corton N."/>
            <person name="Hauser H."/>
            <person name="Gamble J."/>
            <person name="Gilderthorp R."/>
            <person name="Marcello L."/>
            <person name="McQuillan J."/>
            <person name="Otto T.D."/>
            <person name="Quail M.A."/>
            <person name="Sanders M.J."/>
            <person name="van Tonder A."/>
            <person name="Ginger M.L."/>
            <person name="Field M.C."/>
            <person name="Barry J.D."/>
            <person name="Hertz-Fowler C."/>
            <person name="Berriman M."/>
        </authorList>
    </citation>
    <scope>NUCLEOTIDE SEQUENCE</scope>
    <source>
        <strain evidence="3">IL3000</strain>
    </source>
</reference>
<dbReference type="GO" id="GO:0016460">
    <property type="term" value="C:myosin II complex"/>
    <property type="evidence" value="ECO:0007669"/>
    <property type="project" value="TreeGrafter"/>
</dbReference>
<sequence length="1283" mass="143691">MNSVLGSQPEKAYDTGDNASGREGHSACKSSTGDTVGVATSPAPLTAQRVVEVTHVVQSTEEADAFVKRLRQLQDENHSLTKSITKICGENAKLVGTVAQMQERFETLSKDALAETPMLQAIFAQDKFKLFGSSKSATRENLEKLVESIQKEYTAYCISHTSSNEDVQGLLQEVQSAHANIQKLSCIVREQQEVISCGPLAVTLSVAQDGASDQALKDLHRELERRKIAEEELREQIQNLTDELKEKSEEISRQQWELQAMREKDETADEEKVQSHGAKNNSSLSSPPLIESLRDENRRLNEKIEQLESELNHIRPNTAEQNRGISMSAKNVSCEPELPLIQPCTNCRKLQQQCSDFEEMINQTVPRVDFELLEEKNRALKQELEVLSKQLLAGAAGGCAEPAQPEAAGRGGMTDGGSAALEELSRIREDVVSLELRVSELTEENMRLTELSATLREDATRHVIAKDESEGRLAELRLECEAVMKDLDATRSERDGLNKERESLLQQLSEAHGRAKELTELEAGMEQLRQENAALQERVLYVKETEKALAEAREEVGLMERRAAARRDEESSMEARCNALTLTVQAVKEQLEESKSNVQRITEENEALRTEIESQKVLLKSREESSAMTMMESDTLRNESSRLMAENARLHQMNAALEGQVDELKRRVDEAVREAESRKVAACDAHGSSVQQEQRSGAAFAGQFKVESDGGASVPAATHNAVLEENKRLDECIQQMNVDIDRLTAELVVYRQNIDELEAENQEQVKHIDNIRSAHAAELASIAERFTAEATTYAESKEMMIKLQEECQTLKLEVSNQQLLLADKCAQEEKLLSTIMSTGSELEAVKGELRRVMFNVNEQLECVRQEKDTEMETRMADERRRHENECEKLCIQLHQIEEERLLLESELDKVRRAAEERSSDSRTGSTDCAADAEIANLRSQLEQLQASLEEAQSQLHEEQKRSCEASESFAQERTKMDSDAASMRSRIEQLEEKLQTARSEQLTSGAATLSIRRKKKKATKNKILSMAYLDDSPEVDVLAEASANTTCVNNNDETEKHLQEAHEMLSTLREENVQLKESLAQLTDKVQTLQQRETIMTSNVSEESEELRRRIHTLEKQLKEGGGAAPVHSGKGTGSSEEEMEKIKVLKAEVKRLNAKLKEAREELRKRDMTGDVSVEQLKAELQLLANEVVPTKCKLAEYVAMADRIGIQYPFSDEMERCAVLRMKAMRPKSPPKKAHSNTTLRASTTEKNGKAANATPKKGTSSKKVKVRQAQEDAADAEDLR</sequence>
<dbReference type="GO" id="GO:0032982">
    <property type="term" value="C:myosin filament"/>
    <property type="evidence" value="ECO:0007669"/>
    <property type="project" value="TreeGrafter"/>
</dbReference>
<accession>G0UTB4</accession>
<protein>
    <submittedName>
        <fullName evidence="3">Uncharacterized protein</fullName>
    </submittedName>
</protein>
<feature type="region of interest" description="Disordered" evidence="2">
    <location>
        <begin position="1"/>
        <end position="41"/>
    </location>
</feature>
<proteinExistence type="predicted"/>
<organism evidence="3">
    <name type="scientific">Trypanosoma congolense (strain IL3000)</name>
    <dbReference type="NCBI Taxonomy" id="1068625"/>
    <lineage>
        <taxon>Eukaryota</taxon>
        <taxon>Discoba</taxon>
        <taxon>Euglenozoa</taxon>
        <taxon>Kinetoplastea</taxon>
        <taxon>Metakinetoplastina</taxon>
        <taxon>Trypanosomatida</taxon>
        <taxon>Trypanosomatidae</taxon>
        <taxon>Trypanosoma</taxon>
        <taxon>Nannomonas</taxon>
    </lineage>
</organism>
<feature type="compositionally biased region" description="Basic residues" evidence="2">
    <location>
        <begin position="1226"/>
        <end position="1237"/>
    </location>
</feature>